<protein>
    <submittedName>
        <fullName evidence="1">Uncharacterized protein</fullName>
    </submittedName>
</protein>
<dbReference type="AlphaFoldDB" id="A0A6A5KXA6"/>
<reference evidence="1" key="1">
    <citation type="submission" date="2020-01" db="EMBL/GenBank/DDBJ databases">
        <authorList>
            <consortium name="DOE Joint Genome Institute"/>
            <person name="Haridas S."/>
            <person name="Albert R."/>
            <person name="Binder M."/>
            <person name="Bloem J."/>
            <person name="Labutti K."/>
            <person name="Salamov A."/>
            <person name="Andreopoulos B."/>
            <person name="Baker S.E."/>
            <person name="Barry K."/>
            <person name="Bills G."/>
            <person name="Bluhm B.H."/>
            <person name="Cannon C."/>
            <person name="Castanera R."/>
            <person name="Culley D.E."/>
            <person name="Daum C."/>
            <person name="Ezra D."/>
            <person name="Gonzalez J.B."/>
            <person name="Henrissat B."/>
            <person name="Kuo A."/>
            <person name="Liang C."/>
            <person name="Lipzen A."/>
            <person name="Lutzoni F."/>
            <person name="Magnuson J."/>
            <person name="Mondo S."/>
            <person name="Nolan M."/>
            <person name="Ohm R."/>
            <person name="Pangilinan J."/>
            <person name="Park H.-J."/>
            <person name="Ramirez L."/>
            <person name="Alfaro M."/>
            <person name="Sun H."/>
            <person name="Tritt A."/>
            <person name="Yoshinaga Y."/>
            <person name="Zwiers L.-H."/>
            <person name="Turgeon B.G."/>
            <person name="Goodwin S.B."/>
            <person name="Spatafora J.W."/>
            <person name="Crous P.W."/>
            <person name="Grigoriev I.V."/>
        </authorList>
    </citation>
    <scope>NUCLEOTIDE SEQUENCE</scope>
    <source>
        <strain evidence="1">P77</strain>
    </source>
</reference>
<organism evidence="1 2">
    <name type="scientific">Decorospora gaudefroyi</name>
    <dbReference type="NCBI Taxonomy" id="184978"/>
    <lineage>
        <taxon>Eukaryota</taxon>
        <taxon>Fungi</taxon>
        <taxon>Dikarya</taxon>
        <taxon>Ascomycota</taxon>
        <taxon>Pezizomycotina</taxon>
        <taxon>Dothideomycetes</taxon>
        <taxon>Pleosporomycetidae</taxon>
        <taxon>Pleosporales</taxon>
        <taxon>Pleosporineae</taxon>
        <taxon>Pleosporaceae</taxon>
        <taxon>Decorospora</taxon>
    </lineage>
</organism>
<dbReference type="EMBL" id="ML975244">
    <property type="protein sequence ID" value="KAF1839656.1"/>
    <property type="molecule type" value="Genomic_DNA"/>
</dbReference>
<name>A0A6A5KXA6_9PLEO</name>
<proteinExistence type="predicted"/>
<keyword evidence="2" id="KW-1185">Reference proteome</keyword>
<dbReference type="OrthoDB" id="3783451at2759"/>
<gene>
    <name evidence="1" type="ORF">BDW02DRAFT_486452</name>
</gene>
<evidence type="ECO:0000313" key="2">
    <source>
        <dbReference type="Proteomes" id="UP000800040"/>
    </source>
</evidence>
<sequence>MSDAFERLRWSIFEDVSSIRVVDNLQSPTPNLSPFVGHAIATESASQVPLTKIAFASDDLMQYLDHPPEALMVSRADGGIVTVADVVEQLSAYFLDHKEEILMAMESLLEAITTPEISPNTRVFFDGFFGSIEPSGHPLPVCLWIEGQDGQSAEEHWAERARWNKRCDERHNDNTT</sequence>
<accession>A0A6A5KXA6</accession>
<dbReference type="Proteomes" id="UP000800040">
    <property type="component" value="Unassembled WGS sequence"/>
</dbReference>
<evidence type="ECO:0000313" key="1">
    <source>
        <dbReference type="EMBL" id="KAF1839656.1"/>
    </source>
</evidence>